<evidence type="ECO:0000256" key="1">
    <source>
        <dbReference type="ARBA" id="ARBA00022441"/>
    </source>
</evidence>
<dbReference type="InterPro" id="IPR011041">
    <property type="entry name" value="Quinoprot_gluc/sorb_DH_b-prop"/>
</dbReference>
<evidence type="ECO:0000313" key="4">
    <source>
        <dbReference type="EMBL" id="ADN74477.1"/>
    </source>
</evidence>
<organism evidence="4 5">
    <name type="scientific">Ferrimonas balearica (strain DSM 9799 / CCM 4581 / KCTC 23876 / PAT)</name>
    <dbReference type="NCBI Taxonomy" id="550540"/>
    <lineage>
        <taxon>Bacteria</taxon>
        <taxon>Pseudomonadati</taxon>
        <taxon>Pseudomonadota</taxon>
        <taxon>Gammaproteobacteria</taxon>
        <taxon>Alteromonadales</taxon>
        <taxon>Ferrimonadaceae</taxon>
        <taxon>Ferrimonas</taxon>
    </lineage>
</organism>
<dbReference type="InterPro" id="IPR006652">
    <property type="entry name" value="Kelch_1"/>
</dbReference>
<keyword evidence="2" id="KW-0677">Repeat</keyword>
<dbReference type="InterPro" id="IPR015915">
    <property type="entry name" value="Kelch-typ_b-propeller"/>
</dbReference>
<keyword evidence="1" id="KW-0880">Kelch repeat</keyword>
<dbReference type="Gene3D" id="2.120.10.30">
    <property type="entry name" value="TolB, C-terminal domain"/>
    <property type="match status" value="1"/>
</dbReference>
<dbReference type="Proteomes" id="UP000006683">
    <property type="component" value="Chromosome"/>
</dbReference>
<dbReference type="GeneID" id="67180509"/>
<dbReference type="eggNOG" id="COG3055">
    <property type="taxonomic scope" value="Bacteria"/>
</dbReference>
<gene>
    <name evidence="4" type="ordered locus">Fbal_0263</name>
</gene>
<dbReference type="Pfam" id="PF24681">
    <property type="entry name" value="Kelch_KLHDC2_KLHL20_DRC7"/>
    <property type="match status" value="1"/>
</dbReference>
<evidence type="ECO:0000256" key="3">
    <source>
        <dbReference type="SAM" id="MobiDB-lite"/>
    </source>
</evidence>
<name>E1SLS8_FERBD</name>
<keyword evidence="5" id="KW-1185">Reference proteome</keyword>
<accession>E1SLS8</accession>
<sequence>MLSLFRGRFGALLALLFLSFSLHAELRVSQLPDKSVSEPLNGAEISGTVYIFYQPSQPLSQVKFYLDTAVGGKTFQTENIAPYDFAGTASGGAGNPFDADSLSGGSHTIAVLVTPQSGSAFEASATFTVGDGGGGTTPTLNFASDSQSFSVTGEQQQTGSVALSLSDGSSATANLSSSASWLTLDSSTQAVPGSVGFQVDSTGLGVGSYSATITASVTGYPSVSHGVSLTVLSSGSSGYSLLVSTQPDRSGAVPLGGQSLSGPVYIFTSPDNGVSKVRFYLDNPGLSGSSTKTEGVAPYDFAGTAPDRTAYPFNVDGLSDGLHTIDVELVTTNGSQYTQGSFVVGEEVVSLLASPTSISLSGEIDSGILSATAQVTASDGSNLVFSEEHDAAWLSLDLGGDSTPATVTFSVDTNGLSAGSYSDTVTLFSTGVGSAQVTVALTLTDPNGGGGGGGGGTGELCGPVLCSDVKVTLPYVLEFDDSVEGYLDGNGIGTGFTYLQPTSKGSGYLPDNLDVNTSTERLVVTTTKGLQHQSINNLDNALGVGYAGPNHIARISTVLVEPPAGSGKYEQAGLWFGYDEDHFIKLVYNSAGGGPVVEFIYESAGSVQGKFDANVGDLSSDTLTLALVANPETQSISARYSINGGSETNLGSFDIAPEFFSFDAAGIDPVIGTRTFTGIMASHRNGASALVYQFESFSVESLGAPGSGGGGSGGGGSGGGSADWSFSKVSSHPLDFPTAMVWGPDNRLYVTELFGTIHALTFDDQLRVVDDQVITGLTDRHGSRMTLGIEVYHDDPSDPNGFSLWVNHSSASTNNGIINSGEVTRLFGDNFAESEVVISGLPRAKANHGPNSLHFGPDNRLYIAIGGITGAGAAVDPNVANTEFGDRAEQPLSAAILVADVFAAGFDGTCDNSPDIFGPNPCDVVTWVTGLRNTYDFVFHSNGQAYATDNGLGVKGAYPPKPTPDCSGFGDPAPYDEGGDNPGTQPDLLLKLEAGEYYGHPNPTRDECVFKDGSYQNVAPLPNYQPEIFSLGNNKSANGIVELRSNRACGALNGDLMVTYYSKDDGVTRLQLNADGDQVVLAEKLFADLVDPLPLAARNGDIYVGEFGAGVVSVLALASTPCWDAGADAPAELLDSGSAILNGKLHVVGGKTASGHVNTHYAYDIGADSWQTLAAKPGTAVENGAVAAYNGALYVFGGSSGPFNGAVTESYRYDPGSNSWQALAPMPVALGGIRAEAIGDEIYIAGGMNGSGASVASLLVYDPGSNSWRTGPSMSQVRDNPGTAVLNGELYVLGGRHRLADGTSLDGQLNTMEIYNPSSNQWRRGPDLLTGRRTFAVGTINGRIQVLGGEYASGVTNNVFPQYEEFDPGSNQWQYLGDALFPTHGAAFGTFGDQLILSTGGPIGGTSFSNDTYRVSGQ</sequence>
<dbReference type="KEGG" id="fbl:Fbal_0263"/>
<dbReference type="STRING" id="550540.Fbal_0263"/>
<dbReference type="Gene3D" id="2.120.10.80">
    <property type="entry name" value="Kelch-type beta propeller"/>
    <property type="match status" value="2"/>
</dbReference>
<proteinExistence type="predicted"/>
<dbReference type="PANTHER" id="PTHR46344:SF27">
    <property type="entry name" value="KELCH REPEAT SUPERFAMILY PROTEIN"/>
    <property type="match status" value="1"/>
</dbReference>
<dbReference type="SMART" id="SM00612">
    <property type="entry name" value="Kelch"/>
    <property type="match status" value="4"/>
</dbReference>
<evidence type="ECO:0000313" key="5">
    <source>
        <dbReference type="Proteomes" id="UP000006683"/>
    </source>
</evidence>
<dbReference type="InterPro" id="IPR011042">
    <property type="entry name" value="6-blade_b-propeller_TolB-like"/>
</dbReference>
<dbReference type="Gene3D" id="2.60.120.200">
    <property type="match status" value="1"/>
</dbReference>
<dbReference type="eggNOG" id="COG2133">
    <property type="taxonomic scope" value="Bacteria"/>
</dbReference>
<evidence type="ECO:0000256" key="2">
    <source>
        <dbReference type="ARBA" id="ARBA00022737"/>
    </source>
</evidence>
<dbReference type="SUPFAM" id="SSF117281">
    <property type="entry name" value="Kelch motif"/>
    <property type="match status" value="1"/>
</dbReference>
<dbReference type="OrthoDB" id="246387at2"/>
<dbReference type="PANTHER" id="PTHR46344">
    <property type="entry name" value="OS02G0202900 PROTEIN"/>
    <property type="match status" value="1"/>
</dbReference>
<feature type="region of interest" description="Disordered" evidence="3">
    <location>
        <begin position="957"/>
        <end position="984"/>
    </location>
</feature>
<dbReference type="HOGENOM" id="CLU_253232_0_0_6"/>
<dbReference type="RefSeq" id="WP_013343783.1">
    <property type="nucleotide sequence ID" value="NC_014541.1"/>
</dbReference>
<protein>
    <submittedName>
        <fullName evidence="4">Kelch repeat protein</fullName>
    </submittedName>
</protein>
<dbReference type="EMBL" id="CP002209">
    <property type="protein sequence ID" value="ADN74477.1"/>
    <property type="molecule type" value="Genomic_DNA"/>
</dbReference>
<dbReference type="SUPFAM" id="SSF89372">
    <property type="entry name" value="Fucose-specific lectin"/>
    <property type="match status" value="1"/>
</dbReference>
<dbReference type="SUPFAM" id="SSF50952">
    <property type="entry name" value="Soluble quinoprotein glucose dehydrogenase"/>
    <property type="match status" value="1"/>
</dbReference>
<reference evidence="4 5" key="1">
    <citation type="journal article" date="2010" name="Stand. Genomic Sci.">
        <title>Complete genome sequence of Ferrimonas balearica type strain (PAT).</title>
        <authorList>
            <person name="Nolan M."/>
            <person name="Sikorski J."/>
            <person name="Davenport K."/>
            <person name="Lucas S."/>
            <person name="Glavina Del Rio T."/>
            <person name="Tice H."/>
            <person name="Cheng J."/>
            <person name="Goodwin L."/>
            <person name="Pitluck S."/>
            <person name="Liolios K."/>
            <person name="Ivanova N."/>
            <person name="Mavromatis K."/>
            <person name="Ovchinnikova G."/>
            <person name="Pati A."/>
            <person name="Chen A."/>
            <person name="Palaniappan K."/>
            <person name="Land M."/>
            <person name="Hauser L."/>
            <person name="Chang Y."/>
            <person name="Jeffries C."/>
            <person name="Tapia R."/>
            <person name="Brettin T."/>
            <person name="Detter J."/>
            <person name="Han C."/>
            <person name="Yasawong M."/>
            <person name="Rohde M."/>
            <person name="Tindall B."/>
            <person name="Goker M."/>
            <person name="Woyke T."/>
            <person name="Bristow J."/>
            <person name="Eisen J."/>
            <person name="Markowitz V."/>
            <person name="Hugenholtz P."/>
            <person name="Kyrpides N."/>
            <person name="Klenk H."/>
            <person name="Lapidus A."/>
        </authorList>
    </citation>
    <scope>NUCLEOTIDE SEQUENCE [LARGE SCALE GENOMIC DNA]</scope>
    <source>
        <strain evidence="5">DSM 9799 / CCM 4581 / KCTC 23876 / PAT</strain>
    </source>
</reference>